<dbReference type="InterPro" id="IPR011009">
    <property type="entry name" value="Kinase-like_dom_sf"/>
</dbReference>
<proteinExistence type="predicted"/>
<dbReference type="PANTHER" id="PTHR45631:SF202">
    <property type="entry name" value="SENESCENCE-INDUCED RECEPTOR-LIKE SERINE_THREONINE-PROTEIN KINASE"/>
    <property type="match status" value="1"/>
</dbReference>
<organism evidence="2 3">
    <name type="scientific">Lithospermum erythrorhizon</name>
    <name type="common">Purple gromwell</name>
    <name type="synonym">Lithospermum officinale var. erythrorhizon</name>
    <dbReference type="NCBI Taxonomy" id="34254"/>
    <lineage>
        <taxon>Eukaryota</taxon>
        <taxon>Viridiplantae</taxon>
        <taxon>Streptophyta</taxon>
        <taxon>Embryophyta</taxon>
        <taxon>Tracheophyta</taxon>
        <taxon>Spermatophyta</taxon>
        <taxon>Magnoliopsida</taxon>
        <taxon>eudicotyledons</taxon>
        <taxon>Gunneridae</taxon>
        <taxon>Pentapetalae</taxon>
        <taxon>asterids</taxon>
        <taxon>lamiids</taxon>
        <taxon>Boraginales</taxon>
        <taxon>Boraginaceae</taxon>
        <taxon>Boraginoideae</taxon>
        <taxon>Lithospermeae</taxon>
        <taxon>Lithospermum</taxon>
    </lineage>
</organism>
<dbReference type="AlphaFoldDB" id="A0AAV3REN4"/>
<comment type="caution">
    <text evidence="2">The sequence shown here is derived from an EMBL/GenBank/DDBJ whole genome shotgun (WGS) entry which is preliminary data.</text>
</comment>
<evidence type="ECO:0000259" key="1">
    <source>
        <dbReference type="PROSITE" id="PS50011"/>
    </source>
</evidence>
<keyword evidence="3" id="KW-1185">Reference proteome</keyword>
<dbReference type="SUPFAM" id="SSF56112">
    <property type="entry name" value="Protein kinase-like (PK-like)"/>
    <property type="match status" value="1"/>
</dbReference>
<dbReference type="GO" id="GO:0004672">
    <property type="term" value="F:protein kinase activity"/>
    <property type="evidence" value="ECO:0007669"/>
    <property type="project" value="InterPro"/>
</dbReference>
<dbReference type="Proteomes" id="UP001454036">
    <property type="component" value="Unassembled WGS sequence"/>
</dbReference>
<dbReference type="Pfam" id="PF07714">
    <property type="entry name" value="PK_Tyr_Ser-Thr"/>
    <property type="match status" value="1"/>
</dbReference>
<evidence type="ECO:0000313" key="2">
    <source>
        <dbReference type="EMBL" id="GAA0174862.1"/>
    </source>
</evidence>
<evidence type="ECO:0000313" key="3">
    <source>
        <dbReference type="Proteomes" id="UP001454036"/>
    </source>
</evidence>
<dbReference type="Gene3D" id="1.10.510.10">
    <property type="entry name" value="Transferase(Phosphotransferase) domain 1"/>
    <property type="match status" value="1"/>
</dbReference>
<dbReference type="PROSITE" id="PS50011">
    <property type="entry name" value="PROTEIN_KINASE_DOM"/>
    <property type="match status" value="1"/>
</dbReference>
<reference evidence="2 3" key="1">
    <citation type="submission" date="2024-01" db="EMBL/GenBank/DDBJ databases">
        <title>The complete chloroplast genome sequence of Lithospermum erythrorhizon: insights into the phylogenetic relationship among Boraginaceae species and the maternal lineages of purple gromwells.</title>
        <authorList>
            <person name="Okada T."/>
            <person name="Watanabe K."/>
        </authorList>
    </citation>
    <scope>NUCLEOTIDE SEQUENCE [LARGE SCALE GENOMIC DNA]</scope>
</reference>
<dbReference type="EMBL" id="BAABME010009277">
    <property type="protein sequence ID" value="GAA0174862.1"/>
    <property type="molecule type" value="Genomic_DNA"/>
</dbReference>
<protein>
    <recommendedName>
        <fullName evidence="1">Protein kinase domain-containing protein</fullName>
    </recommendedName>
</protein>
<dbReference type="InterPro" id="IPR001245">
    <property type="entry name" value="Ser-Thr/Tyr_kinase_cat_dom"/>
</dbReference>
<dbReference type="PANTHER" id="PTHR45631">
    <property type="entry name" value="OS07G0107800 PROTEIN-RELATED"/>
    <property type="match status" value="1"/>
</dbReference>
<gene>
    <name evidence="2" type="ORF">LIER_28157</name>
</gene>
<sequence>MFSSASMDEGFNELLSEFTVLINVHHKSLTSLVGYCIDVEHVGIIYELMANGDLKGHLSEKNLYVLNWQDRLQIALDAAQELREVIRDVKCTNILLDDKFQAKISDFGLSRAYPVETVTHVSTDNIAGTPGYLDPEYQDTGRLTEKSDVYSFGIVILDIITESADRLTMTQVVMVLKECLTIG</sequence>
<name>A0AAV3REN4_LITER</name>
<dbReference type="InterPro" id="IPR000719">
    <property type="entry name" value="Prot_kinase_dom"/>
</dbReference>
<accession>A0AAV3REN4</accession>
<dbReference type="GO" id="GO:0005524">
    <property type="term" value="F:ATP binding"/>
    <property type="evidence" value="ECO:0007669"/>
    <property type="project" value="InterPro"/>
</dbReference>
<dbReference type="SMART" id="SM00220">
    <property type="entry name" value="S_TKc"/>
    <property type="match status" value="1"/>
</dbReference>
<feature type="domain" description="Protein kinase" evidence="1">
    <location>
        <begin position="1"/>
        <end position="183"/>
    </location>
</feature>